<dbReference type="EC" id="2.7.13.3" evidence="3"/>
<keyword evidence="16" id="KW-1185">Reference proteome</keyword>
<dbReference type="GO" id="GO:0030295">
    <property type="term" value="F:protein kinase activator activity"/>
    <property type="evidence" value="ECO:0007669"/>
    <property type="project" value="TreeGrafter"/>
</dbReference>
<dbReference type="FunFam" id="3.30.565.10:FF:000006">
    <property type="entry name" value="Sensor histidine kinase WalK"/>
    <property type="match status" value="1"/>
</dbReference>
<dbReference type="PANTHER" id="PTHR42878">
    <property type="entry name" value="TWO-COMPONENT HISTIDINE KINASE"/>
    <property type="match status" value="1"/>
</dbReference>
<comment type="subcellular location">
    <subcellularLocation>
        <location evidence="2">Cell membrane</location>
    </subcellularLocation>
</comment>
<evidence type="ECO:0000256" key="5">
    <source>
        <dbReference type="ARBA" id="ARBA00022679"/>
    </source>
</evidence>
<reference evidence="15 16" key="1">
    <citation type="submission" date="2020-08" db="EMBL/GenBank/DDBJ databases">
        <title>Sequencing the genomes of 1000 actinobacteria strains.</title>
        <authorList>
            <person name="Klenk H.-P."/>
        </authorList>
    </citation>
    <scope>NUCLEOTIDE SEQUENCE [LARGE SCALE GENOMIC DNA]</scope>
    <source>
        <strain evidence="15 16">DSM 43149</strain>
    </source>
</reference>
<dbReference type="SMART" id="SM00388">
    <property type="entry name" value="HisKA"/>
    <property type="match status" value="1"/>
</dbReference>
<dbReference type="RefSeq" id="WP_184995083.1">
    <property type="nucleotide sequence ID" value="NZ_BOMK01000041.1"/>
</dbReference>
<evidence type="ECO:0000256" key="2">
    <source>
        <dbReference type="ARBA" id="ARBA00004236"/>
    </source>
</evidence>
<evidence type="ECO:0000256" key="4">
    <source>
        <dbReference type="ARBA" id="ARBA00022553"/>
    </source>
</evidence>
<comment type="caution">
    <text evidence="15">The sequence shown here is derived from an EMBL/GenBank/DDBJ whole genome shotgun (WGS) entry which is preliminary data.</text>
</comment>
<dbReference type="InterPro" id="IPR006189">
    <property type="entry name" value="CHASE_dom"/>
</dbReference>
<dbReference type="CDD" id="cd00082">
    <property type="entry name" value="HisKA"/>
    <property type="match status" value="1"/>
</dbReference>
<dbReference type="GO" id="GO:0000156">
    <property type="term" value="F:phosphorelay response regulator activity"/>
    <property type="evidence" value="ECO:0007669"/>
    <property type="project" value="TreeGrafter"/>
</dbReference>
<keyword evidence="8 12" id="KW-1133">Transmembrane helix</keyword>
<keyword evidence="4" id="KW-0597">Phosphoprotein</keyword>
<dbReference type="GO" id="GO:0005886">
    <property type="term" value="C:plasma membrane"/>
    <property type="evidence" value="ECO:0007669"/>
    <property type="project" value="UniProtKB-SubCell"/>
</dbReference>
<dbReference type="SMART" id="SM01079">
    <property type="entry name" value="CHASE"/>
    <property type="match status" value="1"/>
</dbReference>
<dbReference type="Gene3D" id="1.10.287.130">
    <property type="match status" value="1"/>
</dbReference>
<evidence type="ECO:0000256" key="1">
    <source>
        <dbReference type="ARBA" id="ARBA00000085"/>
    </source>
</evidence>
<dbReference type="SUPFAM" id="SSF55874">
    <property type="entry name" value="ATPase domain of HSP90 chaperone/DNA topoisomerase II/histidine kinase"/>
    <property type="match status" value="1"/>
</dbReference>
<dbReference type="SUPFAM" id="SSF47384">
    <property type="entry name" value="Homodimeric domain of signal transducing histidine kinase"/>
    <property type="match status" value="1"/>
</dbReference>
<feature type="domain" description="CHASE" evidence="14">
    <location>
        <begin position="144"/>
        <end position="264"/>
    </location>
</feature>
<dbReference type="PANTHER" id="PTHR42878:SF15">
    <property type="entry name" value="BACTERIOPHYTOCHROME"/>
    <property type="match status" value="1"/>
</dbReference>
<evidence type="ECO:0000313" key="15">
    <source>
        <dbReference type="EMBL" id="MBB4763829.1"/>
    </source>
</evidence>
<feature type="transmembrane region" description="Helical" evidence="12">
    <location>
        <begin position="320"/>
        <end position="341"/>
    </location>
</feature>
<dbReference type="GO" id="GO:0000155">
    <property type="term" value="F:phosphorelay sensor kinase activity"/>
    <property type="evidence" value="ECO:0007669"/>
    <property type="project" value="InterPro"/>
</dbReference>
<keyword evidence="5" id="KW-0808">Transferase</keyword>
<evidence type="ECO:0000256" key="9">
    <source>
        <dbReference type="ARBA" id="ARBA00023012"/>
    </source>
</evidence>
<name>A0A7W7HZU1_9ACTN</name>
<dbReference type="PROSITE" id="PS50109">
    <property type="entry name" value="HIS_KIN"/>
    <property type="match status" value="1"/>
</dbReference>
<dbReference type="PRINTS" id="PR00344">
    <property type="entry name" value="BCTRLSENSOR"/>
</dbReference>
<accession>A0A7W7HZU1</accession>
<dbReference type="Gene3D" id="3.30.450.350">
    <property type="entry name" value="CHASE domain"/>
    <property type="match status" value="1"/>
</dbReference>
<evidence type="ECO:0000256" key="3">
    <source>
        <dbReference type="ARBA" id="ARBA00012438"/>
    </source>
</evidence>
<feature type="domain" description="Histidine kinase" evidence="13">
    <location>
        <begin position="385"/>
        <end position="600"/>
    </location>
</feature>
<dbReference type="GO" id="GO:0007234">
    <property type="term" value="P:osmosensory signaling via phosphorelay pathway"/>
    <property type="evidence" value="ECO:0007669"/>
    <property type="project" value="TreeGrafter"/>
</dbReference>
<dbReference type="InterPro" id="IPR050351">
    <property type="entry name" value="BphY/WalK/GraS-like"/>
</dbReference>
<dbReference type="Pfam" id="PF03924">
    <property type="entry name" value="CHASE"/>
    <property type="match status" value="1"/>
</dbReference>
<evidence type="ECO:0000256" key="10">
    <source>
        <dbReference type="ARBA" id="ARBA00023136"/>
    </source>
</evidence>
<dbReference type="Pfam" id="PF02518">
    <property type="entry name" value="HATPase_c"/>
    <property type="match status" value="1"/>
</dbReference>
<evidence type="ECO:0000313" key="16">
    <source>
        <dbReference type="Proteomes" id="UP000578112"/>
    </source>
</evidence>
<dbReference type="InterPro" id="IPR042240">
    <property type="entry name" value="CHASE_sf"/>
</dbReference>
<evidence type="ECO:0000256" key="11">
    <source>
        <dbReference type="ARBA" id="ARBA00039401"/>
    </source>
</evidence>
<evidence type="ECO:0000256" key="7">
    <source>
        <dbReference type="ARBA" id="ARBA00022777"/>
    </source>
</evidence>
<dbReference type="Pfam" id="PF00512">
    <property type="entry name" value="HisKA"/>
    <property type="match status" value="1"/>
</dbReference>
<gene>
    <name evidence="15" type="ORF">BJ971_004385</name>
</gene>
<dbReference type="Gene3D" id="3.30.565.10">
    <property type="entry name" value="Histidine kinase-like ATPase, C-terminal domain"/>
    <property type="match status" value="1"/>
</dbReference>
<proteinExistence type="predicted"/>
<keyword evidence="6 12" id="KW-0812">Transmembrane</keyword>
<dbReference type="InterPro" id="IPR036890">
    <property type="entry name" value="HATPase_C_sf"/>
</dbReference>
<feature type="transmembrane region" description="Helical" evidence="12">
    <location>
        <begin position="25"/>
        <end position="44"/>
    </location>
</feature>
<dbReference type="InterPro" id="IPR003594">
    <property type="entry name" value="HATPase_dom"/>
</dbReference>
<sequence>MRPAPAVDFSPGGEPRRLRRRALRILVPIIALGLVGTALAALALRRTEEDRLDRALDQQTVAVERTLSAEMRRYSTSLQDIAGAVGAQSRLEAAEFNAITATTNRQRLPGATGVAFVVPAGDAPITAVQRFWRESGNPGLRLRPTPGAAEHLFVVMAHPIDGVGDAVGQDMAASPQATAALRKARDTGQVAISSAYRLLRDANLPAARQQLSFVLVAPVFATSPGAPDTGRFRGWMMMGVRGGSFLSEAIGRTAGNTVAVTLIDQTAGVLKPFGWWRPAAPIDRDRAARTVAIAVPQGKWVVAVEATERLLPDADLHLDLVAWGVGGVITLLLATLTGTVITSRNRALRRVDAATAALRDDIERREAVELQLRQRETELVGFAGVVAHDLRSPLARIAGYCDLLRDEAGPRLDPEHRDYLERLYAGAQDMRSLIDDLLNYAMAENQDLVTTEVDLNRVVAEVVRERVNGQGVLQPKIVVWPLPSVEADATMLRQVLDNLIGNALKYAPAGEDPRIEITGRPVDGGGWHIEVADRGIGVPRDQVDTIFEAFTRARGSERYQGTGLGLAIVHRVVERHGGEVGVAANPGGGSRFWFSLPPVRCRVPRPGSPGG</sequence>
<keyword evidence="7 15" id="KW-0418">Kinase</keyword>
<dbReference type="CDD" id="cd16922">
    <property type="entry name" value="HATPase_EvgS-ArcB-TorS-like"/>
    <property type="match status" value="1"/>
</dbReference>
<keyword evidence="10 12" id="KW-0472">Membrane</keyword>
<dbReference type="Proteomes" id="UP000578112">
    <property type="component" value="Unassembled WGS sequence"/>
</dbReference>
<dbReference type="InterPro" id="IPR036097">
    <property type="entry name" value="HisK_dim/P_sf"/>
</dbReference>
<evidence type="ECO:0000259" key="13">
    <source>
        <dbReference type="PROSITE" id="PS50109"/>
    </source>
</evidence>
<dbReference type="AlphaFoldDB" id="A0A7W7HZU1"/>
<evidence type="ECO:0000256" key="8">
    <source>
        <dbReference type="ARBA" id="ARBA00022989"/>
    </source>
</evidence>
<comment type="catalytic activity">
    <reaction evidence="1">
        <text>ATP + protein L-histidine = ADP + protein N-phospho-L-histidine.</text>
        <dbReference type="EC" id="2.7.13.3"/>
    </reaction>
</comment>
<evidence type="ECO:0000259" key="14">
    <source>
        <dbReference type="PROSITE" id="PS50839"/>
    </source>
</evidence>
<protein>
    <recommendedName>
        <fullName evidence="11">Sensor-like histidine kinase SenX3</fullName>
        <ecNumber evidence="3">2.7.13.3</ecNumber>
    </recommendedName>
</protein>
<dbReference type="SMART" id="SM00387">
    <property type="entry name" value="HATPase_c"/>
    <property type="match status" value="1"/>
</dbReference>
<keyword evidence="9" id="KW-0902">Two-component regulatory system</keyword>
<evidence type="ECO:0000256" key="12">
    <source>
        <dbReference type="SAM" id="Phobius"/>
    </source>
</evidence>
<dbReference type="EMBL" id="JACHNH010000001">
    <property type="protein sequence ID" value="MBB4763829.1"/>
    <property type="molecule type" value="Genomic_DNA"/>
</dbReference>
<dbReference type="InterPro" id="IPR005467">
    <property type="entry name" value="His_kinase_dom"/>
</dbReference>
<dbReference type="PROSITE" id="PS50839">
    <property type="entry name" value="CHASE"/>
    <property type="match status" value="1"/>
</dbReference>
<organism evidence="15 16">
    <name type="scientific">Actinoplanes digitatis</name>
    <dbReference type="NCBI Taxonomy" id="1868"/>
    <lineage>
        <taxon>Bacteria</taxon>
        <taxon>Bacillati</taxon>
        <taxon>Actinomycetota</taxon>
        <taxon>Actinomycetes</taxon>
        <taxon>Micromonosporales</taxon>
        <taxon>Micromonosporaceae</taxon>
        <taxon>Actinoplanes</taxon>
    </lineage>
</organism>
<dbReference type="InterPro" id="IPR003661">
    <property type="entry name" value="HisK_dim/P_dom"/>
</dbReference>
<dbReference type="InterPro" id="IPR004358">
    <property type="entry name" value="Sig_transdc_His_kin-like_C"/>
</dbReference>
<evidence type="ECO:0000256" key="6">
    <source>
        <dbReference type="ARBA" id="ARBA00022692"/>
    </source>
</evidence>